<dbReference type="InterPro" id="IPR051131">
    <property type="entry name" value="NEK_Ser/Thr_kinase_NIMA"/>
</dbReference>
<comment type="catalytic activity">
    <reaction evidence="12">
        <text>L-seryl-[protein] + ATP = O-phospho-L-seryl-[protein] + ADP + H(+)</text>
        <dbReference type="Rhea" id="RHEA:17989"/>
        <dbReference type="Rhea" id="RHEA-COMP:9863"/>
        <dbReference type="Rhea" id="RHEA-COMP:11604"/>
        <dbReference type="ChEBI" id="CHEBI:15378"/>
        <dbReference type="ChEBI" id="CHEBI:29999"/>
        <dbReference type="ChEBI" id="CHEBI:30616"/>
        <dbReference type="ChEBI" id="CHEBI:83421"/>
        <dbReference type="ChEBI" id="CHEBI:456216"/>
        <dbReference type="EC" id="2.7.11.1"/>
    </reaction>
</comment>
<dbReference type="Proteomes" id="UP000009168">
    <property type="component" value="Unassembled WGS sequence"/>
</dbReference>
<keyword evidence="17" id="KW-1185">Reference proteome</keyword>
<evidence type="ECO:0000259" key="15">
    <source>
        <dbReference type="PROSITE" id="PS50011"/>
    </source>
</evidence>
<dbReference type="Pfam" id="PF00069">
    <property type="entry name" value="Pkinase"/>
    <property type="match status" value="1"/>
</dbReference>
<feature type="region of interest" description="Disordered" evidence="14">
    <location>
        <begin position="843"/>
        <end position="898"/>
    </location>
</feature>
<protein>
    <recommendedName>
        <fullName evidence="3">non-specific serine/threonine protein kinase</fullName>
        <ecNumber evidence="3">2.7.11.1</ecNumber>
    </recommendedName>
</protein>
<dbReference type="InterPro" id="IPR000719">
    <property type="entry name" value="Prot_kinase_dom"/>
</dbReference>
<keyword evidence="9" id="KW-0067">ATP-binding</keyword>
<feature type="region of interest" description="Disordered" evidence="14">
    <location>
        <begin position="505"/>
        <end position="776"/>
    </location>
</feature>
<feature type="compositionally biased region" description="Polar residues" evidence="14">
    <location>
        <begin position="648"/>
        <end position="657"/>
    </location>
</feature>
<dbReference type="Gene3D" id="3.30.200.20">
    <property type="entry name" value="Phosphorylase Kinase, domain 1"/>
    <property type="match status" value="1"/>
</dbReference>
<dbReference type="SMART" id="SM00220">
    <property type="entry name" value="S_TKc"/>
    <property type="match status" value="1"/>
</dbReference>
<comment type="cofactor">
    <cofactor evidence="1">
        <name>Mg(2+)</name>
        <dbReference type="ChEBI" id="CHEBI:18420"/>
    </cofactor>
</comment>
<dbReference type="GO" id="GO:0005524">
    <property type="term" value="F:ATP binding"/>
    <property type="evidence" value="ECO:0007669"/>
    <property type="project" value="UniProtKB-KW"/>
</dbReference>
<feature type="region of interest" description="Disordered" evidence="14">
    <location>
        <begin position="441"/>
        <end position="470"/>
    </location>
</feature>
<gene>
    <name evidence="16" type="ORF">TTHERM_00449170</name>
</gene>
<dbReference type="PANTHER" id="PTHR44899">
    <property type="entry name" value="CAMK FAMILY PROTEIN KINASE"/>
    <property type="match status" value="1"/>
</dbReference>
<dbReference type="KEGG" id="tet:TTHERM_00449170"/>
<dbReference type="EC" id="2.7.11.1" evidence="3"/>
<dbReference type="FunFam" id="3.30.200.20:FF:000097">
    <property type="entry name" value="Probable serine/threonine-protein kinase nek1"/>
    <property type="match status" value="1"/>
</dbReference>
<dbReference type="EMBL" id="GG662738">
    <property type="protein sequence ID" value="EAR93072.2"/>
    <property type="molecule type" value="Genomic_DNA"/>
</dbReference>
<keyword evidence="7" id="KW-0547">Nucleotide-binding</keyword>
<dbReference type="HOGENOM" id="CLU_298899_0_0_1"/>
<dbReference type="InterPro" id="IPR011009">
    <property type="entry name" value="Kinase-like_dom_sf"/>
</dbReference>
<keyword evidence="4" id="KW-0723">Serine/threonine-protein kinase</keyword>
<feature type="compositionally biased region" description="Acidic residues" evidence="14">
    <location>
        <begin position="743"/>
        <end position="753"/>
    </location>
</feature>
<proteinExistence type="inferred from homology"/>
<feature type="compositionally biased region" description="Basic and acidic residues" evidence="14">
    <location>
        <begin position="634"/>
        <end position="644"/>
    </location>
</feature>
<dbReference type="PROSITE" id="PS00108">
    <property type="entry name" value="PROTEIN_KINASE_ST"/>
    <property type="match status" value="1"/>
</dbReference>
<dbReference type="InParanoid" id="Q238Z8"/>
<dbReference type="eggNOG" id="KOG0589">
    <property type="taxonomic scope" value="Eukaryota"/>
</dbReference>
<evidence type="ECO:0000256" key="13">
    <source>
        <dbReference type="SAM" id="Coils"/>
    </source>
</evidence>
<dbReference type="InterPro" id="IPR008271">
    <property type="entry name" value="Ser/Thr_kinase_AS"/>
</dbReference>
<dbReference type="STRING" id="312017.Q238Z8"/>
<dbReference type="Gene3D" id="1.10.510.10">
    <property type="entry name" value="Transferase(Phosphotransferase) domain 1"/>
    <property type="match status" value="1"/>
</dbReference>
<dbReference type="PROSITE" id="PS50011">
    <property type="entry name" value="PROTEIN_KINASE_DOM"/>
    <property type="match status" value="1"/>
</dbReference>
<keyword evidence="6" id="KW-0479">Metal-binding</keyword>
<reference evidence="17" key="1">
    <citation type="journal article" date="2006" name="PLoS Biol.">
        <title>Macronuclear genome sequence of the ciliate Tetrahymena thermophila, a model eukaryote.</title>
        <authorList>
            <person name="Eisen J.A."/>
            <person name="Coyne R.S."/>
            <person name="Wu M."/>
            <person name="Wu D."/>
            <person name="Thiagarajan M."/>
            <person name="Wortman J.R."/>
            <person name="Badger J.H."/>
            <person name="Ren Q."/>
            <person name="Amedeo P."/>
            <person name="Jones K.M."/>
            <person name="Tallon L.J."/>
            <person name="Delcher A.L."/>
            <person name="Salzberg S.L."/>
            <person name="Silva J.C."/>
            <person name="Haas B.J."/>
            <person name="Majoros W.H."/>
            <person name="Farzad M."/>
            <person name="Carlton J.M."/>
            <person name="Smith R.K. Jr."/>
            <person name="Garg J."/>
            <person name="Pearlman R.E."/>
            <person name="Karrer K.M."/>
            <person name="Sun L."/>
            <person name="Manning G."/>
            <person name="Elde N.C."/>
            <person name="Turkewitz A.P."/>
            <person name="Asai D.J."/>
            <person name="Wilkes D.E."/>
            <person name="Wang Y."/>
            <person name="Cai H."/>
            <person name="Collins K."/>
            <person name="Stewart B.A."/>
            <person name="Lee S.R."/>
            <person name="Wilamowska K."/>
            <person name="Weinberg Z."/>
            <person name="Ruzzo W.L."/>
            <person name="Wloga D."/>
            <person name="Gaertig J."/>
            <person name="Frankel J."/>
            <person name="Tsao C.-C."/>
            <person name="Gorovsky M.A."/>
            <person name="Keeling P.J."/>
            <person name="Waller R.F."/>
            <person name="Patron N.J."/>
            <person name="Cherry J.M."/>
            <person name="Stover N.A."/>
            <person name="Krieger C.J."/>
            <person name="del Toro C."/>
            <person name="Ryder H.F."/>
            <person name="Williamson S.C."/>
            <person name="Barbeau R.A."/>
            <person name="Hamilton E.P."/>
            <person name="Orias E."/>
        </authorList>
    </citation>
    <scope>NUCLEOTIDE SEQUENCE [LARGE SCALE GENOMIC DNA]</scope>
    <source>
        <strain evidence="17">SB210</strain>
    </source>
</reference>
<name>Q238Z8_TETTS</name>
<sequence length="996" mass="117169">MRPTQAPSANQQQAAEYELYKRIKLLGEGAFGKAYLVEDLRTHELLVQKQMDMKAMSTEEKRETQKEARILQQLNHPNIVKFKDVYTTKKGKLCIIMEYADGGDLAKVVKDARGKYLQEKQILDWFTQICLAMKHVHDRKIIHRDLKGQNIFLTRNHIVKLGDFGIARVLSKTVEKAKTMVGTPYYLSPEIIESKPYSFKTDIWSLGVILYELCALKPPFNADSLHFLALKIVKGQYSPIPTHFSKEMKNLVSNLLQVDAIRRPSINDIMKMPIIQERVKNFLSETIRQVEFSHTILHNKIIDAKVNLADIKMVNQEQPCPPHLIQQYMNKDQKDQNQQQKPQNPPPQQPPQQQQQAPQPQKGANFHYKPQQNPVQNYANNYRPQSARNDQVQNNNIQQQVAQDLERKKEMERLKLERDRLELEKKKEQERIRQEKEKLAYQKLEQEKEARYKRQKEQELKEKQREERERELQKIAFENKQRQLQLNQINQKREEVQAGGMAVFANPNFKPNKQPVVPVKNIQLPASKPSYNPPKSGGEKRNNSKPAVARSGSSHNQQNVSDKKVIQQKKDEEAKQKIMEQRIQRQKSEKEKKDYEMKLQKEKEEELLKKKEDKQKKIDEQREQMIKDRRKWQKGGEKQIEFVENKIGGSTPSSNNQLEKESDQDNTSNEQLEKKQKVPVKKWSVPQKVNNKKDDWDIQIFESKKKPTQAKQKSEDKLDEYNSDEENKQDKKLQKKQSKTEKDLDEYNSDSDDLNNRKADITAQEIPEDIEENVSKLPEIVREETYLQNEDNTEFNIVSEADPKQCLELMQQLQEIVENADKLQIDEKFARNDFFDFTKTQKTKKFNQPNKSKESLTTQEEEDEQEVIRDDDSDEPERLQNTGKFLDDFPEPPKLQPKQIAQDEQESINIIGNGHEKLEHLYIELEEKLSDNFTKAYKIMSEELKKLDYNLDLLEKKYGDNRYSQLLDFLSKDQIDKYLRIIITLVCLEQQLYNSN</sequence>
<dbReference type="PANTHER" id="PTHR44899:SF3">
    <property type="entry name" value="SERINE_THREONINE-PROTEIN KINASE NEK1"/>
    <property type="match status" value="1"/>
</dbReference>
<dbReference type="CDD" id="cd08215">
    <property type="entry name" value="STKc_Nek"/>
    <property type="match status" value="1"/>
</dbReference>
<dbReference type="SUPFAM" id="SSF56112">
    <property type="entry name" value="Protein kinase-like (PK-like)"/>
    <property type="match status" value="1"/>
</dbReference>
<evidence type="ECO:0000313" key="16">
    <source>
        <dbReference type="EMBL" id="EAR93072.2"/>
    </source>
</evidence>
<evidence type="ECO:0000256" key="11">
    <source>
        <dbReference type="ARBA" id="ARBA00047899"/>
    </source>
</evidence>
<feature type="coiled-coil region" evidence="13">
    <location>
        <begin position="806"/>
        <end position="833"/>
    </location>
</feature>
<dbReference type="FunFam" id="1.10.510.10:FF:000172">
    <property type="entry name" value="serine/threonine-protein kinase Nek1 isoform X1"/>
    <property type="match status" value="1"/>
</dbReference>
<keyword evidence="13" id="KW-0175">Coiled coil</keyword>
<feature type="compositionally biased region" description="Basic and acidic residues" evidence="14">
    <location>
        <begin position="712"/>
        <end position="742"/>
    </location>
</feature>
<feature type="compositionally biased region" description="Polar residues" evidence="14">
    <location>
        <begin position="370"/>
        <end position="382"/>
    </location>
</feature>
<evidence type="ECO:0000256" key="5">
    <source>
        <dbReference type="ARBA" id="ARBA00022679"/>
    </source>
</evidence>
<comment type="similarity">
    <text evidence="2">Belongs to the protein kinase superfamily. NEK Ser/Thr protein kinase family. NIMA subfamily.</text>
</comment>
<evidence type="ECO:0000256" key="8">
    <source>
        <dbReference type="ARBA" id="ARBA00022777"/>
    </source>
</evidence>
<dbReference type="AlphaFoldDB" id="Q238Z8"/>
<evidence type="ECO:0000256" key="4">
    <source>
        <dbReference type="ARBA" id="ARBA00022527"/>
    </source>
</evidence>
<evidence type="ECO:0000256" key="7">
    <source>
        <dbReference type="ARBA" id="ARBA00022741"/>
    </source>
</evidence>
<evidence type="ECO:0000256" key="14">
    <source>
        <dbReference type="SAM" id="MobiDB-lite"/>
    </source>
</evidence>
<evidence type="ECO:0000256" key="6">
    <source>
        <dbReference type="ARBA" id="ARBA00022723"/>
    </source>
</evidence>
<keyword evidence="5" id="KW-0808">Transferase</keyword>
<evidence type="ECO:0000256" key="1">
    <source>
        <dbReference type="ARBA" id="ARBA00001946"/>
    </source>
</evidence>
<feature type="region of interest" description="Disordered" evidence="14">
    <location>
        <begin position="331"/>
        <end position="382"/>
    </location>
</feature>
<dbReference type="RefSeq" id="XP_001013317.2">
    <property type="nucleotide sequence ID" value="XM_001013317.2"/>
</dbReference>
<dbReference type="GO" id="GO:0046872">
    <property type="term" value="F:metal ion binding"/>
    <property type="evidence" value="ECO:0007669"/>
    <property type="project" value="UniProtKB-KW"/>
</dbReference>
<feature type="compositionally biased region" description="Basic and acidic residues" evidence="14">
    <location>
        <begin position="561"/>
        <end position="627"/>
    </location>
</feature>
<organism evidence="16 17">
    <name type="scientific">Tetrahymena thermophila (strain SB210)</name>
    <dbReference type="NCBI Taxonomy" id="312017"/>
    <lineage>
        <taxon>Eukaryota</taxon>
        <taxon>Sar</taxon>
        <taxon>Alveolata</taxon>
        <taxon>Ciliophora</taxon>
        <taxon>Intramacronucleata</taxon>
        <taxon>Oligohymenophorea</taxon>
        <taxon>Hymenostomatida</taxon>
        <taxon>Tetrahymenina</taxon>
        <taxon>Tetrahymenidae</taxon>
        <taxon>Tetrahymena</taxon>
    </lineage>
</organism>
<dbReference type="GeneID" id="7845798"/>
<evidence type="ECO:0000256" key="2">
    <source>
        <dbReference type="ARBA" id="ARBA00010886"/>
    </source>
</evidence>
<evidence type="ECO:0000256" key="9">
    <source>
        <dbReference type="ARBA" id="ARBA00022840"/>
    </source>
</evidence>
<evidence type="ECO:0000313" key="17">
    <source>
        <dbReference type="Proteomes" id="UP000009168"/>
    </source>
</evidence>
<comment type="catalytic activity">
    <reaction evidence="11">
        <text>L-threonyl-[protein] + ATP = O-phospho-L-threonyl-[protein] + ADP + H(+)</text>
        <dbReference type="Rhea" id="RHEA:46608"/>
        <dbReference type="Rhea" id="RHEA-COMP:11060"/>
        <dbReference type="Rhea" id="RHEA-COMP:11605"/>
        <dbReference type="ChEBI" id="CHEBI:15378"/>
        <dbReference type="ChEBI" id="CHEBI:30013"/>
        <dbReference type="ChEBI" id="CHEBI:30616"/>
        <dbReference type="ChEBI" id="CHEBI:61977"/>
        <dbReference type="ChEBI" id="CHEBI:456216"/>
        <dbReference type="EC" id="2.7.11.1"/>
    </reaction>
</comment>
<feature type="compositionally biased region" description="Acidic residues" evidence="14">
    <location>
        <begin position="859"/>
        <end position="875"/>
    </location>
</feature>
<feature type="domain" description="Protein kinase" evidence="15">
    <location>
        <begin position="20"/>
        <end position="275"/>
    </location>
</feature>
<accession>Q238Z8</accession>
<evidence type="ECO:0000256" key="3">
    <source>
        <dbReference type="ARBA" id="ARBA00012513"/>
    </source>
</evidence>
<dbReference type="GO" id="GO:0004674">
    <property type="term" value="F:protein serine/threonine kinase activity"/>
    <property type="evidence" value="ECO:0007669"/>
    <property type="project" value="UniProtKB-KW"/>
</dbReference>
<evidence type="ECO:0000256" key="10">
    <source>
        <dbReference type="ARBA" id="ARBA00022842"/>
    </source>
</evidence>
<keyword evidence="8 16" id="KW-0418">Kinase</keyword>
<dbReference type="OrthoDB" id="248923at2759"/>
<keyword evidence="10" id="KW-0460">Magnesium</keyword>
<feature type="compositionally biased region" description="Polar residues" evidence="14">
    <location>
        <begin position="551"/>
        <end position="560"/>
    </location>
</feature>
<feature type="compositionally biased region" description="Low complexity" evidence="14">
    <location>
        <begin position="351"/>
        <end position="362"/>
    </location>
</feature>
<evidence type="ECO:0000256" key="12">
    <source>
        <dbReference type="ARBA" id="ARBA00048679"/>
    </source>
</evidence>